<dbReference type="GO" id="GO:0032259">
    <property type="term" value="P:methylation"/>
    <property type="evidence" value="ECO:0007669"/>
    <property type="project" value="UniProtKB-KW"/>
</dbReference>
<dbReference type="PANTHER" id="PTHR24305:SF235">
    <property type="entry name" value="CYTOCHROME P450 MONOOXYGENASE APDB-RELATED"/>
    <property type="match status" value="1"/>
</dbReference>
<protein>
    <submittedName>
        <fullName evidence="11">Pisatin demethylase</fullName>
    </submittedName>
</protein>
<dbReference type="PRINTS" id="PR00385">
    <property type="entry name" value="P450"/>
</dbReference>
<dbReference type="OrthoDB" id="3934656at2759"/>
<accession>A0A0J6FAZ1</accession>
<dbReference type="Gene3D" id="1.10.630.10">
    <property type="entry name" value="Cytochrome P450"/>
    <property type="match status" value="1"/>
</dbReference>
<evidence type="ECO:0000256" key="8">
    <source>
        <dbReference type="PIRSR" id="PIRSR602403-1"/>
    </source>
</evidence>
<evidence type="ECO:0000256" key="4">
    <source>
        <dbReference type="ARBA" id="ARBA00022723"/>
    </source>
</evidence>
<evidence type="ECO:0000256" key="3">
    <source>
        <dbReference type="ARBA" id="ARBA00022617"/>
    </source>
</evidence>
<evidence type="ECO:0000256" key="10">
    <source>
        <dbReference type="SAM" id="Phobius"/>
    </source>
</evidence>
<keyword evidence="5 9" id="KW-0560">Oxidoreductase</keyword>
<dbReference type="PANTHER" id="PTHR24305">
    <property type="entry name" value="CYTOCHROME P450"/>
    <property type="match status" value="1"/>
</dbReference>
<dbReference type="FunFam" id="1.10.630.10:FF:000050">
    <property type="entry name" value="Cytochrome P450 monooxygenase"/>
    <property type="match status" value="1"/>
</dbReference>
<dbReference type="EMBL" id="DS268112">
    <property type="protein sequence ID" value="KMM70176.1"/>
    <property type="molecule type" value="Genomic_DNA"/>
</dbReference>
<dbReference type="PROSITE" id="PS00086">
    <property type="entry name" value="CYTOCHROME_P450"/>
    <property type="match status" value="1"/>
</dbReference>
<evidence type="ECO:0000256" key="6">
    <source>
        <dbReference type="ARBA" id="ARBA00023004"/>
    </source>
</evidence>
<keyword evidence="11" id="KW-0489">Methyltransferase</keyword>
<keyword evidence="10" id="KW-0472">Membrane</keyword>
<dbReference type="PRINTS" id="PR00465">
    <property type="entry name" value="EP450IV"/>
</dbReference>
<sequence>MDHSLFNEFAGRAAKWSGSFAIAAVIFIVFHSMVSYFKLRHIPGPPIAAFTNVVRRAWVVRGDLHEKHTRLHRKYGTVVRVGPRAVLVSQPKAIEKIYGFKAKFLKSEFYDSIIPRIKGGKIPDVFATRDEDLHRQMRKPIANLYSIANLISFEPLVFSTMRCFFSRLDELFTDKNKDFDLGQWLQLFTFDVMGEVTFSRRLGFLEKGGDIENVMENNWQYFQAAAPNTQMPWLDYFWKDNPLLPTISKRNPLADFGAARIKERLDMTETERSSINQRDFLSCFIEEAHKNPGLPKLALPTWTNSNIQAGGDTTAIMASVILYYLLKNPSTLDVLQREIDKAAHEGRISEFVTWKESQTLPYLDACVKEASRLHPPIGFPLERIVPESGLQVDGYHIPPGTRVSMNPWAVHREISLYGDDAEIWKPERWMCSEMEKKAMYHSLLTFGAGHRVCLGKNLSYFEVYKLVPSLLQKYQLELVDPQREWSLETKWFTMPSGFRVRIKSRNSTKRNPGNPNIG</sequence>
<dbReference type="Pfam" id="PF00067">
    <property type="entry name" value="p450"/>
    <property type="match status" value="1"/>
</dbReference>
<dbReference type="CDD" id="cd11060">
    <property type="entry name" value="CYP57A1-like"/>
    <property type="match status" value="1"/>
</dbReference>
<keyword evidence="10" id="KW-0812">Transmembrane</keyword>
<dbReference type="InterPro" id="IPR001128">
    <property type="entry name" value="Cyt_P450"/>
</dbReference>
<organism evidence="11 12">
    <name type="scientific">Coccidioides posadasii RMSCC 3488</name>
    <dbReference type="NCBI Taxonomy" id="454284"/>
    <lineage>
        <taxon>Eukaryota</taxon>
        <taxon>Fungi</taxon>
        <taxon>Dikarya</taxon>
        <taxon>Ascomycota</taxon>
        <taxon>Pezizomycotina</taxon>
        <taxon>Eurotiomycetes</taxon>
        <taxon>Eurotiomycetidae</taxon>
        <taxon>Onygenales</taxon>
        <taxon>Onygenaceae</taxon>
        <taxon>Coccidioides</taxon>
    </lineage>
</organism>
<feature type="binding site" description="axial binding residue" evidence="8">
    <location>
        <position position="453"/>
    </location>
    <ligand>
        <name>heme</name>
        <dbReference type="ChEBI" id="CHEBI:30413"/>
    </ligand>
    <ligandPart>
        <name>Fe</name>
        <dbReference type="ChEBI" id="CHEBI:18248"/>
    </ligandPart>
</feature>
<dbReference type="GO" id="GO:0044550">
    <property type="term" value="P:secondary metabolite biosynthetic process"/>
    <property type="evidence" value="ECO:0007669"/>
    <property type="project" value="UniProtKB-ARBA"/>
</dbReference>
<reference evidence="11 12" key="1">
    <citation type="submission" date="2007-06" db="EMBL/GenBank/DDBJ databases">
        <title>The Genome Sequence of Coccidioides posadasii RMSCC_3488.</title>
        <authorList>
            <consortium name="Coccidioides Genome Resources Consortium"/>
            <consortium name="The Broad Institute Genome Sequencing Platform"/>
            <person name="Henn M.R."/>
            <person name="Sykes S."/>
            <person name="Young S."/>
            <person name="Jaffe D."/>
            <person name="Berlin A."/>
            <person name="Alvarez P."/>
            <person name="Butler J."/>
            <person name="Gnerre S."/>
            <person name="Grabherr M."/>
            <person name="Mauceli E."/>
            <person name="Brockman W."/>
            <person name="Kodira C."/>
            <person name="Alvarado L."/>
            <person name="Zeng Q."/>
            <person name="Crawford M."/>
            <person name="Antoine C."/>
            <person name="Devon K."/>
            <person name="Galgiani J."/>
            <person name="Orsborn K."/>
            <person name="Lewis M.L."/>
            <person name="Nusbaum C."/>
            <person name="Galagan J."/>
            <person name="Birren B."/>
        </authorList>
    </citation>
    <scope>NUCLEOTIDE SEQUENCE [LARGE SCALE GENOMIC DNA]</scope>
    <source>
        <strain evidence="11 12">RMSCC 3488</strain>
    </source>
</reference>
<keyword evidence="11" id="KW-0808">Transferase</keyword>
<comment type="similarity">
    <text evidence="2 9">Belongs to the cytochrome P450 family.</text>
</comment>
<dbReference type="SUPFAM" id="SSF48264">
    <property type="entry name" value="Cytochrome P450"/>
    <property type="match status" value="1"/>
</dbReference>
<reference evidence="12" key="2">
    <citation type="journal article" date="2009" name="Genome Res.">
        <title>Comparative genomic analyses of the human fungal pathogens Coccidioides and their relatives.</title>
        <authorList>
            <person name="Sharpton T.J."/>
            <person name="Stajich J.E."/>
            <person name="Rounsley S.D."/>
            <person name="Gardner M.J."/>
            <person name="Wortman J.R."/>
            <person name="Jordar V.S."/>
            <person name="Maiti R."/>
            <person name="Kodira C.D."/>
            <person name="Neafsey D.E."/>
            <person name="Zeng Q."/>
            <person name="Hung C.-Y."/>
            <person name="McMahan C."/>
            <person name="Muszewska A."/>
            <person name="Grynberg M."/>
            <person name="Mandel M.A."/>
            <person name="Kellner E.M."/>
            <person name="Barker B.M."/>
            <person name="Galgiani J.N."/>
            <person name="Orbach M.J."/>
            <person name="Kirkland T.N."/>
            <person name="Cole G.T."/>
            <person name="Henn M.R."/>
            <person name="Birren B.W."/>
            <person name="Taylor J.W."/>
        </authorList>
    </citation>
    <scope>NUCLEOTIDE SEQUENCE [LARGE SCALE GENOMIC DNA]</scope>
    <source>
        <strain evidence="12">RMSCC 3488</strain>
    </source>
</reference>
<dbReference type="VEuPathDB" id="FungiDB:CPAG_06487"/>
<evidence type="ECO:0000256" key="9">
    <source>
        <dbReference type="RuleBase" id="RU000461"/>
    </source>
</evidence>
<proteinExistence type="inferred from homology"/>
<evidence type="ECO:0000313" key="12">
    <source>
        <dbReference type="Proteomes" id="UP000054567"/>
    </source>
</evidence>
<dbReference type="GO" id="GO:0004497">
    <property type="term" value="F:monooxygenase activity"/>
    <property type="evidence" value="ECO:0007669"/>
    <property type="project" value="UniProtKB-KW"/>
</dbReference>
<dbReference type="InterPro" id="IPR050121">
    <property type="entry name" value="Cytochrome_P450_monoxygenase"/>
</dbReference>
<reference evidence="12" key="3">
    <citation type="journal article" date="2010" name="Genome Res.">
        <title>Population genomic sequencing of Coccidioides fungi reveals recent hybridization and transposon control.</title>
        <authorList>
            <person name="Neafsey D.E."/>
            <person name="Barker B.M."/>
            <person name="Sharpton T.J."/>
            <person name="Stajich J.E."/>
            <person name="Park D.J."/>
            <person name="Whiston E."/>
            <person name="Hung C.-Y."/>
            <person name="McMahan C."/>
            <person name="White J."/>
            <person name="Sykes S."/>
            <person name="Heiman D."/>
            <person name="Young S."/>
            <person name="Zeng Q."/>
            <person name="Abouelleil A."/>
            <person name="Aftuck L."/>
            <person name="Bessette D."/>
            <person name="Brown A."/>
            <person name="FitzGerald M."/>
            <person name="Lui A."/>
            <person name="Macdonald J.P."/>
            <person name="Priest M."/>
            <person name="Orbach M.J."/>
            <person name="Galgiani J.N."/>
            <person name="Kirkland T.N."/>
            <person name="Cole G.T."/>
            <person name="Birren B.W."/>
            <person name="Henn M.R."/>
            <person name="Taylor J.W."/>
            <person name="Rounsley S.D."/>
        </authorList>
    </citation>
    <scope>NUCLEOTIDE SEQUENCE [LARGE SCALE GENOMIC DNA]</scope>
    <source>
        <strain evidence="12">RMSCC 3488</strain>
    </source>
</reference>
<dbReference type="GO" id="GO:0016705">
    <property type="term" value="F:oxidoreductase activity, acting on paired donors, with incorporation or reduction of molecular oxygen"/>
    <property type="evidence" value="ECO:0007669"/>
    <property type="project" value="InterPro"/>
</dbReference>
<dbReference type="GO" id="GO:0008168">
    <property type="term" value="F:methyltransferase activity"/>
    <property type="evidence" value="ECO:0007669"/>
    <property type="project" value="UniProtKB-KW"/>
</dbReference>
<keyword evidence="10" id="KW-1133">Transmembrane helix</keyword>
<gene>
    <name evidence="11" type="ORF">CPAG_06487</name>
</gene>
<dbReference type="Proteomes" id="UP000054567">
    <property type="component" value="Unassembled WGS sequence"/>
</dbReference>
<evidence type="ECO:0000256" key="5">
    <source>
        <dbReference type="ARBA" id="ARBA00023002"/>
    </source>
</evidence>
<keyword evidence="7 9" id="KW-0503">Monooxygenase</keyword>
<keyword evidence="4 8" id="KW-0479">Metal-binding</keyword>
<dbReference type="InterPro" id="IPR036396">
    <property type="entry name" value="Cyt_P450_sf"/>
</dbReference>
<name>A0A0J6FAZ1_COCPO</name>
<dbReference type="InterPro" id="IPR002403">
    <property type="entry name" value="Cyt_P450_E_grp-IV"/>
</dbReference>
<evidence type="ECO:0000313" key="11">
    <source>
        <dbReference type="EMBL" id="KMM70176.1"/>
    </source>
</evidence>
<feature type="transmembrane region" description="Helical" evidence="10">
    <location>
        <begin position="20"/>
        <end position="37"/>
    </location>
</feature>
<keyword evidence="3 8" id="KW-0349">Heme</keyword>
<keyword evidence="6 8" id="KW-0408">Iron</keyword>
<dbReference type="GO" id="GO:0005506">
    <property type="term" value="F:iron ion binding"/>
    <property type="evidence" value="ECO:0007669"/>
    <property type="project" value="InterPro"/>
</dbReference>
<evidence type="ECO:0000256" key="2">
    <source>
        <dbReference type="ARBA" id="ARBA00010617"/>
    </source>
</evidence>
<evidence type="ECO:0000256" key="1">
    <source>
        <dbReference type="ARBA" id="ARBA00001971"/>
    </source>
</evidence>
<dbReference type="AlphaFoldDB" id="A0A0J6FAZ1"/>
<comment type="cofactor">
    <cofactor evidence="1 8">
        <name>heme</name>
        <dbReference type="ChEBI" id="CHEBI:30413"/>
    </cofactor>
</comment>
<evidence type="ECO:0000256" key="7">
    <source>
        <dbReference type="ARBA" id="ARBA00023033"/>
    </source>
</evidence>
<dbReference type="InterPro" id="IPR017972">
    <property type="entry name" value="Cyt_P450_CS"/>
</dbReference>
<dbReference type="GO" id="GO:0020037">
    <property type="term" value="F:heme binding"/>
    <property type="evidence" value="ECO:0007669"/>
    <property type="project" value="InterPro"/>
</dbReference>